<dbReference type="Pfam" id="PF02414">
    <property type="entry name" value="Borrelia_orfA"/>
    <property type="match status" value="1"/>
</dbReference>
<gene>
    <name evidence="2" type="ORF">HNP67_001112</name>
    <name evidence="3" type="ORF">HNP67_001125</name>
</gene>
<dbReference type="InterPro" id="IPR003459">
    <property type="entry name" value="Borrelia_plasmid_OrfA"/>
</dbReference>
<name>A0A7X0DQ17_9SPIR</name>
<evidence type="ECO:0000313" key="2">
    <source>
        <dbReference type="EMBL" id="MBB6213617.1"/>
    </source>
</evidence>
<evidence type="ECO:0000313" key="3">
    <source>
        <dbReference type="EMBL" id="MBB6213630.1"/>
    </source>
</evidence>
<protein>
    <recommendedName>
        <fullName evidence="5">BBD14-like protein</fullName>
    </recommendedName>
</protein>
<reference evidence="3 4" key="1">
    <citation type="submission" date="2020-08" db="EMBL/GenBank/DDBJ databases">
        <title>Genomic Encyclopedia of Type Strains, Phase IV (KMG-IV): sequencing the most valuable type-strain genomes for metagenomic binning, comparative biology and taxonomic classification.</title>
        <authorList>
            <person name="Goeker M."/>
        </authorList>
    </citation>
    <scope>NUCLEOTIDE SEQUENCE [LARGE SCALE GENOMIC DNA]</scope>
    <source>
        <strain evidence="3 4">DSM 17989</strain>
    </source>
</reference>
<feature type="compositionally biased region" description="Polar residues" evidence="1">
    <location>
        <begin position="410"/>
        <end position="433"/>
    </location>
</feature>
<evidence type="ECO:0000313" key="4">
    <source>
        <dbReference type="Proteomes" id="UP000536100"/>
    </source>
</evidence>
<dbReference type="Proteomes" id="UP000536100">
    <property type="component" value="Unassembled WGS sequence"/>
</dbReference>
<dbReference type="EMBL" id="JACHFB010000005">
    <property type="protein sequence ID" value="MBB6213630.1"/>
    <property type="molecule type" value="Genomic_DNA"/>
</dbReference>
<proteinExistence type="predicted"/>
<accession>A0A7X0DQ17</accession>
<evidence type="ECO:0000256" key="1">
    <source>
        <dbReference type="SAM" id="MobiDB-lite"/>
    </source>
</evidence>
<dbReference type="EMBL" id="JACHFB010000005">
    <property type="protein sequence ID" value="MBB6213617.1"/>
    <property type="molecule type" value="Genomic_DNA"/>
</dbReference>
<comment type="caution">
    <text evidence="3">The sequence shown here is derived from an EMBL/GenBank/DDBJ whole genome shotgun (WGS) entry which is preliminary data.</text>
</comment>
<sequence>MNKILINYARLSKAVLHELLTKLVALNSKKEHCSNTIKVSQVESLIKKMRSNQYDRLLKVYWVIDVKNQNYKNSCGVVRYSACDIYRLVADLLKKDGKRVVSVRTVQRDLKLLNEFGLIKTKLRKFGKDNIGQGSVAHYIQNTALAAYHKEIIWEHLVSLLCEKLENKKIVGDFDEDIKNAVFNVFGNSLKYPSDTSTGLSKFSNKFSDKFSKHSDNFSENVFLETSGDIALNNESVDSRTKTMSHHSPPAVFNKANISNINYKNSKNSLCNSKIQKNNINFEKKDIETKLIERNVPKDFLSQIKDLSNNPTTYRNALYNLDKALDDHKEIKLKYVLEHFLGQFSVYRYKVWMMMKRTDGIISDYEVIWKERFGEFVKKKVELNDYVKKVLAMEAKERENRSRERLEKINGQSQAQVQTQTGELSNNQEQDSVNMPPERIYLGENRNNIYGRSNIVKDSLGFKTIKGITLEGLGIDKKAI</sequence>
<feature type="region of interest" description="Disordered" evidence="1">
    <location>
        <begin position="401"/>
        <end position="434"/>
    </location>
</feature>
<dbReference type="RefSeq" id="WP_184125491.1">
    <property type="nucleotide sequence ID" value="NZ_CP179435.1"/>
</dbReference>
<evidence type="ECO:0008006" key="5">
    <source>
        <dbReference type="Google" id="ProtNLM"/>
    </source>
</evidence>
<dbReference type="AlphaFoldDB" id="A0A7X0DQ17"/>
<organism evidence="3 4">
    <name type="scientific">Borreliella californiensis</name>
    <dbReference type="NCBI Taxonomy" id="373543"/>
    <lineage>
        <taxon>Bacteria</taxon>
        <taxon>Pseudomonadati</taxon>
        <taxon>Spirochaetota</taxon>
        <taxon>Spirochaetia</taxon>
        <taxon>Spirochaetales</taxon>
        <taxon>Borreliaceae</taxon>
        <taxon>Borreliella</taxon>
    </lineage>
</organism>